<accession>A0A9P6DQG4</accession>
<dbReference type="PROSITE" id="PS00221">
    <property type="entry name" value="MIP"/>
    <property type="match status" value="1"/>
</dbReference>
<dbReference type="InterPro" id="IPR022357">
    <property type="entry name" value="MIP_CS"/>
</dbReference>
<dbReference type="PANTHER" id="PTHR43829:SF14">
    <property type="entry name" value="AQUAPORIN 3"/>
    <property type="match status" value="1"/>
</dbReference>
<keyword evidence="12" id="KW-1185">Reference proteome</keyword>
<keyword evidence="4 8" id="KW-0812">Transmembrane</keyword>
<evidence type="ECO:0000256" key="7">
    <source>
        <dbReference type="ARBA" id="ARBA00023136"/>
    </source>
</evidence>
<dbReference type="Pfam" id="PF00230">
    <property type="entry name" value="MIP"/>
    <property type="match status" value="1"/>
</dbReference>
<feature type="transmembrane region" description="Helical" evidence="10">
    <location>
        <begin position="223"/>
        <end position="248"/>
    </location>
</feature>
<evidence type="ECO:0000256" key="5">
    <source>
        <dbReference type="ARBA" id="ARBA00022737"/>
    </source>
</evidence>
<keyword evidence="5" id="KW-0677">Repeat</keyword>
<dbReference type="GO" id="GO:0015250">
    <property type="term" value="F:water channel activity"/>
    <property type="evidence" value="ECO:0007669"/>
    <property type="project" value="TreeGrafter"/>
</dbReference>
<reference evidence="11" key="1">
    <citation type="journal article" date="2020" name="Nat. Commun.">
        <title>Large-scale genome sequencing of mycorrhizal fungi provides insights into the early evolution of symbiotic traits.</title>
        <authorList>
            <person name="Miyauchi S."/>
            <person name="Kiss E."/>
            <person name="Kuo A."/>
            <person name="Drula E."/>
            <person name="Kohler A."/>
            <person name="Sanchez-Garcia M."/>
            <person name="Morin E."/>
            <person name="Andreopoulos B."/>
            <person name="Barry K.W."/>
            <person name="Bonito G."/>
            <person name="Buee M."/>
            <person name="Carver A."/>
            <person name="Chen C."/>
            <person name="Cichocki N."/>
            <person name="Clum A."/>
            <person name="Culley D."/>
            <person name="Crous P.W."/>
            <person name="Fauchery L."/>
            <person name="Girlanda M."/>
            <person name="Hayes R.D."/>
            <person name="Keri Z."/>
            <person name="LaButti K."/>
            <person name="Lipzen A."/>
            <person name="Lombard V."/>
            <person name="Magnuson J."/>
            <person name="Maillard F."/>
            <person name="Murat C."/>
            <person name="Nolan M."/>
            <person name="Ohm R.A."/>
            <person name="Pangilinan J."/>
            <person name="Pereira M.F."/>
            <person name="Perotto S."/>
            <person name="Peter M."/>
            <person name="Pfister S."/>
            <person name="Riley R."/>
            <person name="Sitrit Y."/>
            <person name="Stielow J.B."/>
            <person name="Szollosi G."/>
            <person name="Zifcakova L."/>
            <person name="Stursova M."/>
            <person name="Spatafora J.W."/>
            <person name="Tedersoo L."/>
            <person name="Vaario L.M."/>
            <person name="Yamada A."/>
            <person name="Yan M."/>
            <person name="Wang P."/>
            <person name="Xu J."/>
            <person name="Bruns T."/>
            <person name="Baldrian P."/>
            <person name="Vilgalys R."/>
            <person name="Dunand C."/>
            <person name="Henrissat B."/>
            <person name="Grigoriev I.V."/>
            <person name="Hibbett D."/>
            <person name="Nagy L.G."/>
            <person name="Martin F.M."/>
        </authorList>
    </citation>
    <scope>NUCLEOTIDE SEQUENCE</scope>
    <source>
        <strain evidence="11">UP504</strain>
    </source>
</reference>
<keyword evidence="7 10" id="KW-0472">Membrane</keyword>
<dbReference type="PRINTS" id="PR00783">
    <property type="entry name" value="MINTRINSICP"/>
</dbReference>
<dbReference type="GO" id="GO:0005886">
    <property type="term" value="C:plasma membrane"/>
    <property type="evidence" value="ECO:0007669"/>
    <property type="project" value="TreeGrafter"/>
</dbReference>
<comment type="similarity">
    <text evidence="2 8">Belongs to the MIP/aquaporin (TC 1.A.8) family.</text>
</comment>
<dbReference type="GO" id="GO:0015254">
    <property type="term" value="F:glycerol channel activity"/>
    <property type="evidence" value="ECO:0007669"/>
    <property type="project" value="TreeGrafter"/>
</dbReference>
<keyword evidence="6 10" id="KW-1133">Transmembrane helix</keyword>
<dbReference type="SUPFAM" id="SSF81338">
    <property type="entry name" value="Aquaporin-like"/>
    <property type="match status" value="1"/>
</dbReference>
<dbReference type="OrthoDB" id="3222at2759"/>
<comment type="subcellular location">
    <subcellularLocation>
        <location evidence="1">Membrane</location>
        <topology evidence="1">Multi-pass membrane protein</topology>
    </subcellularLocation>
</comment>
<evidence type="ECO:0000256" key="1">
    <source>
        <dbReference type="ARBA" id="ARBA00004141"/>
    </source>
</evidence>
<keyword evidence="3 8" id="KW-0813">Transport</keyword>
<gene>
    <name evidence="11" type="ORF">BS47DRAFT_1321320</name>
</gene>
<evidence type="ECO:0000256" key="8">
    <source>
        <dbReference type="RuleBase" id="RU000477"/>
    </source>
</evidence>
<organism evidence="11 12">
    <name type="scientific">Hydnum rufescens UP504</name>
    <dbReference type="NCBI Taxonomy" id="1448309"/>
    <lineage>
        <taxon>Eukaryota</taxon>
        <taxon>Fungi</taxon>
        <taxon>Dikarya</taxon>
        <taxon>Basidiomycota</taxon>
        <taxon>Agaricomycotina</taxon>
        <taxon>Agaricomycetes</taxon>
        <taxon>Cantharellales</taxon>
        <taxon>Hydnaceae</taxon>
        <taxon>Hydnum</taxon>
    </lineage>
</organism>
<evidence type="ECO:0000313" key="12">
    <source>
        <dbReference type="Proteomes" id="UP000886523"/>
    </source>
</evidence>
<feature type="transmembrane region" description="Helical" evidence="10">
    <location>
        <begin position="127"/>
        <end position="146"/>
    </location>
</feature>
<feature type="transmembrane region" description="Helical" evidence="10">
    <location>
        <begin position="167"/>
        <end position="185"/>
    </location>
</feature>
<dbReference type="PANTHER" id="PTHR43829">
    <property type="entry name" value="AQUAPORIN OR AQUAGLYCEROPORIN RELATED"/>
    <property type="match status" value="1"/>
</dbReference>
<evidence type="ECO:0000256" key="4">
    <source>
        <dbReference type="ARBA" id="ARBA00022692"/>
    </source>
</evidence>
<feature type="transmembrane region" description="Helical" evidence="10">
    <location>
        <begin position="191"/>
        <end position="211"/>
    </location>
</feature>
<dbReference type="InterPro" id="IPR023271">
    <property type="entry name" value="Aquaporin-like"/>
</dbReference>
<evidence type="ECO:0008006" key="13">
    <source>
        <dbReference type="Google" id="ProtNLM"/>
    </source>
</evidence>
<dbReference type="Gene3D" id="1.20.1080.10">
    <property type="entry name" value="Glycerol uptake facilitator protein"/>
    <property type="match status" value="1"/>
</dbReference>
<dbReference type="InterPro" id="IPR050363">
    <property type="entry name" value="MIP/Aquaporin"/>
</dbReference>
<dbReference type="AlphaFoldDB" id="A0A9P6DQG4"/>
<feature type="compositionally biased region" description="Basic and acidic residues" evidence="9">
    <location>
        <begin position="341"/>
        <end position="355"/>
    </location>
</feature>
<evidence type="ECO:0000256" key="2">
    <source>
        <dbReference type="ARBA" id="ARBA00006175"/>
    </source>
</evidence>
<name>A0A9P6DQG4_9AGAM</name>
<feature type="transmembrane region" description="Helical" evidence="10">
    <location>
        <begin position="52"/>
        <end position="74"/>
    </location>
</feature>
<evidence type="ECO:0000256" key="10">
    <source>
        <dbReference type="SAM" id="Phobius"/>
    </source>
</evidence>
<evidence type="ECO:0000313" key="11">
    <source>
        <dbReference type="EMBL" id="KAF9507353.1"/>
    </source>
</evidence>
<evidence type="ECO:0000256" key="6">
    <source>
        <dbReference type="ARBA" id="ARBA00022989"/>
    </source>
</evidence>
<proteinExistence type="inferred from homology"/>
<protein>
    <recommendedName>
        <fullName evidence="13">Aquaporin-like protein</fullName>
    </recommendedName>
</protein>
<feature type="transmembrane region" description="Helical" evidence="10">
    <location>
        <begin position="268"/>
        <end position="289"/>
    </location>
</feature>
<dbReference type="Proteomes" id="UP000886523">
    <property type="component" value="Unassembled WGS sequence"/>
</dbReference>
<evidence type="ECO:0000256" key="3">
    <source>
        <dbReference type="ARBA" id="ARBA00022448"/>
    </source>
</evidence>
<dbReference type="InterPro" id="IPR000425">
    <property type="entry name" value="MIP"/>
</dbReference>
<comment type="caution">
    <text evidence="11">The sequence shown here is derived from an EMBL/GenBank/DDBJ whole genome shotgun (WGS) entry which is preliminary data.</text>
</comment>
<evidence type="ECO:0000256" key="9">
    <source>
        <dbReference type="SAM" id="MobiDB-lite"/>
    </source>
</evidence>
<dbReference type="EMBL" id="MU129083">
    <property type="protein sequence ID" value="KAF9507353.1"/>
    <property type="molecule type" value="Genomic_DNA"/>
</dbReference>
<feature type="transmembrane region" description="Helical" evidence="10">
    <location>
        <begin position="86"/>
        <end position="107"/>
    </location>
</feature>
<sequence length="355" mass="38728">MSGQKNDPGAGELNSRVISSYLHLVDVTPRYGWLRAWEHWRPLWVQEAFGEFLGVFFYCYAGIGATAAMNIGVLTNQPEFGNLLQVGFGYAMGIAFAFTICGMGGSHLNPAVTLAFALWRGFPWSKVPHYVAFQLLGGYVASLLVYAQYRPYILPLEQGLIQAGKSAEIFSALGTAGILAIYPSPGIPLRWVLLNEFVVDIFIGFVIWAVLDPSNLLVAPTTIAPLIGLAYGTMVWGFAPATIATNTARDLGARFAAVSIWGTEAWGGHYPAISAFTSLLSTLVAVMLYELFISDKSRVVTAAFREQFGNMDKHREHKAYQSNARAEQLRSRGASFGFGGDKQEISENEKSATTV</sequence>
<feature type="region of interest" description="Disordered" evidence="9">
    <location>
        <begin position="334"/>
        <end position="355"/>
    </location>
</feature>